<evidence type="ECO:0000313" key="2">
    <source>
        <dbReference type="Proteomes" id="UP001055955"/>
    </source>
</evidence>
<keyword evidence="2" id="KW-1185">Reference proteome</keyword>
<organism evidence="1 2">
    <name type="scientific">Candidatus Comchoanobacter bicostacola</name>
    <dbReference type="NCBI Taxonomy" id="2919598"/>
    <lineage>
        <taxon>Bacteria</taxon>
        <taxon>Pseudomonadati</taxon>
        <taxon>Pseudomonadota</taxon>
        <taxon>Gammaproteobacteria</taxon>
        <taxon>Candidatus Comchoanobacterales</taxon>
        <taxon>Candidatus Comchoanobacteraceae</taxon>
        <taxon>Candidatus Comchoanobacter</taxon>
    </lineage>
</organism>
<gene>
    <name evidence="1" type="ORF">MMH89_00745</name>
</gene>
<dbReference type="Proteomes" id="UP001055955">
    <property type="component" value="Chromosome"/>
</dbReference>
<dbReference type="RefSeq" id="WP_258568476.1">
    <property type="nucleotide sequence ID" value="NZ_CP092900.1"/>
</dbReference>
<protein>
    <submittedName>
        <fullName evidence="1">Uncharacterized protein</fullName>
    </submittedName>
</protein>
<evidence type="ECO:0000313" key="1">
    <source>
        <dbReference type="EMBL" id="UTC24691.1"/>
    </source>
</evidence>
<accession>A0ABY5DJI6</accession>
<reference evidence="1 2" key="1">
    <citation type="journal article" date="2022" name="Nat. Microbiol.">
        <title>The microbiome of a bacterivorous marine choanoflagellate contains a resource-demanding obligate bacterial associate.</title>
        <authorList>
            <person name="Needham D.M."/>
            <person name="Poirier C."/>
            <person name="Bachy C."/>
            <person name="George E.E."/>
            <person name="Wilken S."/>
            <person name="Yung C.C.M."/>
            <person name="Limardo A.J."/>
            <person name="Morando M."/>
            <person name="Sudek L."/>
            <person name="Malmstrom R.R."/>
            <person name="Keeling P.J."/>
            <person name="Santoro A.E."/>
            <person name="Worden A.Z."/>
        </authorList>
    </citation>
    <scope>NUCLEOTIDE SEQUENCE [LARGE SCALE GENOMIC DNA]</scope>
    <source>
        <strain evidence="1 2">Comchoano-1</strain>
    </source>
</reference>
<name>A0ABY5DJI6_9GAMM</name>
<dbReference type="EMBL" id="CP092900">
    <property type="protein sequence ID" value="UTC24691.1"/>
    <property type="molecule type" value="Genomic_DNA"/>
</dbReference>
<proteinExistence type="predicted"/>
<sequence>MDRISRYIIAGTLAITQLALANADNTFYKPKFWATAGFEEHHMHALVDIPLNYITDCNTLCDASQNIPLPLEHNISSPYLGLNIEIAAHENLTFGVHGQLAQSNVNLFIEELYLTQSTSPTIGLYGYYTVQDTSFGFGVDLNHIKSTANVIEHGYNLELNYQSLNPKIVLSYILHFNGYSRLNLSGFASLPQAIKNNEVTSPQNLEFSSDDSGVTKIETGFKISYSQEVSSVTSLI</sequence>